<feature type="repeat" description="TPR" evidence="10">
    <location>
        <begin position="310"/>
        <end position="343"/>
    </location>
</feature>
<organism evidence="11 12">
    <name type="scientific">Plectus sambesii</name>
    <dbReference type="NCBI Taxonomy" id="2011161"/>
    <lineage>
        <taxon>Eukaryota</taxon>
        <taxon>Metazoa</taxon>
        <taxon>Ecdysozoa</taxon>
        <taxon>Nematoda</taxon>
        <taxon>Chromadorea</taxon>
        <taxon>Plectida</taxon>
        <taxon>Plectina</taxon>
        <taxon>Plectoidea</taxon>
        <taxon>Plectidae</taxon>
        <taxon>Plectus</taxon>
    </lineage>
</organism>
<evidence type="ECO:0000256" key="5">
    <source>
        <dbReference type="ARBA" id="ARBA00022803"/>
    </source>
</evidence>
<dbReference type="PANTHER" id="PTHR46208:SF1">
    <property type="entry name" value="MITOCHONDRIAL IMPORT RECEPTOR SUBUNIT TOM70"/>
    <property type="match status" value="1"/>
</dbReference>
<dbReference type="GO" id="GO:0030150">
    <property type="term" value="P:protein import into mitochondrial matrix"/>
    <property type="evidence" value="ECO:0007669"/>
    <property type="project" value="TreeGrafter"/>
</dbReference>
<comment type="subcellular location">
    <subcellularLocation>
        <location evidence="1">Mitochondrion outer membrane</location>
        <topology evidence="1">Single-pass membrane protein</topology>
    </subcellularLocation>
</comment>
<dbReference type="Pfam" id="PF13181">
    <property type="entry name" value="TPR_8"/>
    <property type="match status" value="3"/>
</dbReference>
<accession>A0A914XJT0</accession>
<evidence type="ECO:0000256" key="4">
    <source>
        <dbReference type="ARBA" id="ARBA00022787"/>
    </source>
</evidence>
<dbReference type="WBParaSite" id="PSAMB.scaffold8569size6072.g31532.t1">
    <property type="protein sequence ID" value="PSAMB.scaffold8569size6072.g31532.t1"/>
    <property type="gene ID" value="PSAMB.scaffold8569size6072.g31532"/>
</dbReference>
<dbReference type="Proteomes" id="UP000887566">
    <property type="component" value="Unplaced"/>
</dbReference>
<evidence type="ECO:0000256" key="8">
    <source>
        <dbReference type="ARBA" id="ARBA00023136"/>
    </source>
</evidence>
<evidence type="ECO:0000256" key="1">
    <source>
        <dbReference type="ARBA" id="ARBA00004572"/>
    </source>
</evidence>
<dbReference type="InterPro" id="IPR011990">
    <property type="entry name" value="TPR-like_helical_dom_sf"/>
</dbReference>
<dbReference type="Gene3D" id="1.25.40.10">
    <property type="entry name" value="Tetratricopeptide repeat domain"/>
    <property type="match status" value="2"/>
</dbReference>
<dbReference type="GO" id="GO:0008320">
    <property type="term" value="F:protein transmembrane transporter activity"/>
    <property type="evidence" value="ECO:0007669"/>
    <property type="project" value="TreeGrafter"/>
</dbReference>
<keyword evidence="11" id="KW-1185">Reference proteome</keyword>
<name>A0A914XJT0_9BILA</name>
<feature type="repeat" description="TPR" evidence="10">
    <location>
        <begin position="235"/>
        <end position="268"/>
    </location>
</feature>
<dbReference type="SMART" id="SM00028">
    <property type="entry name" value="TPR"/>
    <property type="match status" value="5"/>
</dbReference>
<reference evidence="12" key="1">
    <citation type="submission" date="2022-11" db="UniProtKB">
        <authorList>
            <consortium name="WormBaseParasite"/>
        </authorList>
    </citation>
    <scope>IDENTIFICATION</scope>
</reference>
<dbReference type="PROSITE" id="PS50005">
    <property type="entry name" value="TPR"/>
    <property type="match status" value="4"/>
</dbReference>
<protein>
    <submittedName>
        <fullName evidence="12">Mitochondrial import receptor subunit TOM70</fullName>
    </submittedName>
</protein>
<keyword evidence="3" id="KW-0677">Repeat</keyword>
<feature type="repeat" description="TPR" evidence="10">
    <location>
        <begin position="385"/>
        <end position="418"/>
    </location>
</feature>
<dbReference type="InterPro" id="IPR019734">
    <property type="entry name" value="TPR_rpt"/>
</dbReference>
<evidence type="ECO:0000256" key="9">
    <source>
        <dbReference type="ARBA" id="ARBA00038030"/>
    </source>
</evidence>
<dbReference type="PROSITE" id="PS50293">
    <property type="entry name" value="TPR_REGION"/>
    <property type="match status" value="1"/>
</dbReference>
<evidence type="ECO:0000256" key="3">
    <source>
        <dbReference type="ARBA" id="ARBA00022737"/>
    </source>
</evidence>
<dbReference type="GO" id="GO:0030943">
    <property type="term" value="F:mitochondrion targeting sequence binding"/>
    <property type="evidence" value="ECO:0007669"/>
    <property type="project" value="TreeGrafter"/>
</dbReference>
<evidence type="ECO:0000256" key="7">
    <source>
        <dbReference type="ARBA" id="ARBA00023128"/>
    </source>
</evidence>
<dbReference type="GO" id="GO:0005741">
    <property type="term" value="C:mitochondrial outer membrane"/>
    <property type="evidence" value="ECO:0007669"/>
    <property type="project" value="UniProtKB-SubCell"/>
</dbReference>
<evidence type="ECO:0000313" key="12">
    <source>
        <dbReference type="WBParaSite" id="PSAMB.scaffold8569size6072.g31532.t1"/>
    </source>
</evidence>
<keyword evidence="2" id="KW-0812">Transmembrane</keyword>
<dbReference type="SUPFAM" id="SSF48452">
    <property type="entry name" value="TPR-like"/>
    <property type="match status" value="1"/>
</dbReference>
<evidence type="ECO:0000313" key="11">
    <source>
        <dbReference type="Proteomes" id="UP000887566"/>
    </source>
</evidence>
<dbReference type="GO" id="GO:0045039">
    <property type="term" value="P:protein insertion into mitochondrial inner membrane"/>
    <property type="evidence" value="ECO:0007669"/>
    <property type="project" value="TreeGrafter"/>
</dbReference>
<evidence type="ECO:0000256" key="6">
    <source>
        <dbReference type="ARBA" id="ARBA00022989"/>
    </source>
</evidence>
<evidence type="ECO:0000256" key="10">
    <source>
        <dbReference type="PROSITE-ProRule" id="PRU00339"/>
    </source>
</evidence>
<proteinExistence type="inferred from homology"/>
<evidence type="ECO:0000256" key="2">
    <source>
        <dbReference type="ARBA" id="ARBA00022692"/>
    </source>
</evidence>
<dbReference type="AlphaFoldDB" id="A0A914XJT0"/>
<keyword evidence="4" id="KW-1000">Mitochondrion outer membrane</keyword>
<keyword evidence="8" id="KW-0472">Membrane</keyword>
<dbReference type="PANTHER" id="PTHR46208">
    <property type="entry name" value="MITOCHONDRIAL IMPORT RECEPTOR SUBUNIT TOM70"/>
    <property type="match status" value="1"/>
</dbReference>
<keyword evidence="6" id="KW-1133">Transmembrane helix</keyword>
<keyword evidence="5 10" id="KW-0802">TPR repeat</keyword>
<keyword evidence="7" id="KW-0496">Mitochondrion</keyword>
<feature type="repeat" description="TPR" evidence="10">
    <location>
        <begin position="201"/>
        <end position="234"/>
    </location>
</feature>
<comment type="similarity">
    <text evidence="9">Belongs to the Tom70 family.</text>
</comment>
<sequence length="447" mass="50417">DNPKRVYDDCSEAITNNHKYAKAYLRRAKAAEKLLDYDAAVDDYTTACILEGFQQQKSTEDADKALKTLAEIKAKDMYQARGEHTLPLSNVFVESYLSSFCEDPILNSLDNIAQGEAHSGYVSALIALKQKRYSDVVKDCTRELEQHADESHWLPEATLLRATFALIQGNAAMASGDFERFFALMNELPEEERNKRRKLKANAHVKRGSYHMQLGRKDESMEDFRMAEQTDPDNADVYHHRGQLLILLGEVEKAPADFDKCVKLRPDFAVAKAQSCYAMYRKAMVDNSPSAVTTAIVRFEQVVQDFPDCAEGYALLGQVYTERDNCGDAKDMFEKALRLQPNNANILVHMGMLELQKSGDSPSEDDFNRATELMLRATKVDAHCEFAYETLGQLEVQRGRVRQATEYFDRALNLARTELELTHVFGLRLAARSQIVAAERLGISLPG</sequence>